<dbReference type="InterPro" id="IPR044230">
    <property type="entry name" value="GTF3C4"/>
</dbReference>
<feature type="domain" description="Transcription factor IIIC 90kDa subunit N-terminal" evidence="1">
    <location>
        <begin position="19"/>
        <end position="415"/>
    </location>
</feature>
<dbReference type="GO" id="GO:0000127">
    <property type="term" value="C:transcription factor TFIIIC complex"/>
    <property type="evidence" value="ECO:0007669"/>
    <property type="project" value="InterPro"/>
</dbReference>
<dbReference type="InterPro" id="IPR036322">
    <property type="entry name" value="WD40_repeat_dom_sf"/>
</dbReference>
<keyword evidence="3" id="KW-1185">Reference proteome</keyword>
<accession>A0AAN9BR41</accession>
<dbReference type="InterPro" id="IPR024761">
    <property type="entry name" value="TFIIIC_delta_N"/>
</dbReference>
<protein>
    <recommendedName>
        <fullName evidence="1">Transcription factor IIIC 90kDa subunit N-terminal domain-containing protein</fullName>
    </recommendedName>
</protein>
<dbReference type="GO" id="GO:0004402">
    <property type="term" value="F:histone acetyltransferase activity"/>
    <property type="evidence" value="ECO:0007669"/>
    <property type="project" value="InterPro"/>
</dbReference>
<dbReference type="EMBL" id="JBAMIC010000003">
    <property type="protein sequence ID" value="KAK7109948.1"/>
    <property type="molecule type" value="Genomic_DNA"/>
</dbReference>
<dbReference type="Pfam" id="PF12657">
    <property type="entry name" value="TFIIIC_delta"/>
    <property type="match status" value="1"/>
</dbReference>
<dbReference type="Proteomes" id="UP001374579">
    <property type="component" value="Unassembled WGS sequence"/>
</dbReference>
<sequence>MAATQVCSVEASVRQSLSWSHDDRIAISADKEIMILSLDASPSIKCEFRVSAKVKLSTAELTDKRETPWTTLEDDVLPFAKREKRSAFLKKWTYSALAFEEQVTQTWNRLSWSPAGVNDRSVLAALTTDHHISIFGQSSSNSKWTQLADLGDHLLKHHFQDFQSEEKQQKTKEEYLAVVCNQMLSIAAVELAWSSVFEGLQSEGGTANFVLLFVGMRNGDVVSWKISLPMEGVESCTVVGRQSSHKESSVLSLAWTTLPENKNSGLLAVGYADGQVECQWYHHDPAAPADQSLHRCTQVIQGQVDWMPVSALTWTTHPQLGLTLLCTKEQITWTYTISPHSCSPALDTDCTMMKEEPSGEDRISDGGRIEVTGSSQTRLGNWLPASGLQTVGDTVVMASEDGSVALLLVTGSRQDPVVKIKRKLEFQLEETGMGCISVSLSPNTAMCTALFRPNFAVNHLSVRFRIPIHAHICLVHTPDWTTLEQMLAPDKVGELTASRIDILEFARRILCNEAISEETIESLTQRLLASPYADTVFGRMVTRHLLSTLCSMCIKHKLTAQVPAVEVSQHKMTDILLCQQIRSIWNIIHSQVLSVDDKDLSVLNTMLNWVRGSNERAELVGSEVMNRLTSAISEPKPDTCVLCDGEMSFSGSAVVTCPNSHSFGLCCHTLSVCNTVRYQCCTTCGVLALLPKQLKGHKWLPGNPIMCTLCNSFMYNTTTGLRL</sequence>
<dbReference type="GO" id="GO:0006384">
    <property type="term" value="P:transcription initiation at RNA polymerase III promoter"/>
    <property type="evidence" value="ECO:0007669"/>
    <property type="project" value="InterPro"/>
</dbReference>
<dbReference type="AlphaFoldDB" id="A0AAN9BR41"/>
<dbReference type="SUPFAM" id="SSF50978">
    <property type="entry name" value="WD40 repeat-like"/>
    <property type="match status" value="1"/>
</dbReference>
<proteinExistence type="predicted"/>
<evidence type="ECO:0000259" key="1">
    <source>
        <dbReference type="Pfam" id="PF12657"/>
    </source>
</evidence>
<evidence type="ECO:0000313" key="3">
    <source>
        <dbReference type="Proteomes" id="UP001374579"/>
    </source>
</evidence>
<dbReference type="PANTHER" id="PTHR15496:SF2">
    <property type="entry name" value="GENERAL TRANSCRIPTION FACTOR 3C POLYPEPTIDE 4"/>
    <property type="match status" value="1"/>
</dbReference>
<reference evidence="2 3" key="1">
    <citation type="submission" date="2024-02" db="EMBL/GenBank/DDBJ databases">
        <title>Chromosome-scale genome assembly of the rough periwinkle Littorina saxatilis.</title>
        <authorList>
            <person name="De Jode A."/>
            <person name="Faria R."/>
            <person name="Formenti G."/>
            <person name="Sims Y."/>
            <person name="Smith T.P."/>
            <person name="Tracey A."/>
            <person name="Wood J.M.D."/>
            <person name="Zagrodzka Z.B."/>
            <person name="Johannesson K."/>
            <person name="Butlin R.K."/>
            <person name="Leder E.H."/>
        </authorList>
    </citation>
    <scope>NUCLEOTIDE SEQUENCE [LARGE SCALE GENOMIC DNA]</scope>
    <source>
        <strain evidence="2">Snail1</strain>
        <tissue evidence="2">Muscle</tissue>
    </source>
</reference>
<comment type="caution">
    <text evidence="2">The sequence shown here is derived from an EMBL/GenBank/DDBJ whole genome shotgun (WGS) entry which is preliminary data.</text>
</comment>
<name>A0AAN9BR41_9CAEN</name>
<dbReference type="PANTHER" id="PTHR15496">
    <property type="entry name" value="GENERAL TRANSCRIPTION FACTOR 3C POLYPEPTIDE 4 FAMILY"/>
    <property type="match status" value="1"/>
</dbReference>
<gene>
    <name evidence="2" type="ORF">V1264_013901</name>
</gene>
<evidence type="ECO:0000313" key="2">
    <source>
        <dbReference type="EMBL" id="KAK7109948.1"/>
    </source>
</evidence>
<organism evidence="2 3">
    <name type="scientific">Littorina saxatilis</name>
    <dbReference type="NCBI Taxonomy" id="31220"/>
    <lineage>
        <taxon>Eukaryota</taxon>
        <taxon>Metazoa</taxon>
        <taxon>Spiralia</taxon>
        <taxon>Lophotrochozoa</taxon>
        <taxon>Mollusca</taxon>
        <taxon>Gastropoda</taxon>
        <taxon>Caenogastropoda</taxon>
        <taxon>Littorinimorpha</taxon>
        <taxon>Littorinoidea</taxon>
        <taxon>Littorinidae</taxon>
        <taxon>Littorina</taxon>
    </lineage>
</organism>